<accession>A0A834ZLG7</accession>
<evidence type="ECO:0000256" key="5">
    <source>
        <dbReference type="ARBA" id="ARBA00022559"/>
    </source>
</evidence>
<evidence type="ECO:0000259" key="21">
    <source>
        <dbReference type="PROSITE" id="PS50873"/>
    </source>
</evidence>
<evidence type="ECO:0000256" key="3">
    <source>
        <dbReference type="ARBA" id="ARBA00012313"/>
    </source>
</evidence>
<sequence>MALKKSNYNKAMALVLALIILSYSIAISQGLLRVGFYSQTCPNAEAIVSSVVQEAITSDFNVAAILLRLHFHDCFVQFLLSISLSSNFQGFAVREAPLLVLKISNYNNAMALVLALIILSYSIGISQGQLRVGFYSQTCPDAEAIVSSVVQEAITSDFNMAAILLRLHFHDCFGCDGSILIDNGPNAEKQAFSHQGVRGFAVIEKAKAELESACRGVVSCADIVALAARDAVALTNGPVYQIPTGRRDGRISNISLAADMPDVTDSIQVLKAKFVQKGLSDKDLVLLSGLVKAAHSIGTTACFFVKRRLYNFFSEGGSDPAINPQFLPELQAKCPQNGDNNMRLPMDDDSEQTFDDQILRNIRDGFAVLESDARLYDDESTKSIIDSYFGFLSSIFGPFFEQDFASAMVNMGYIGVKTGSQGEVRHVCNAFN</sequence>
<feature type="binding site" evidence="16">
    <location>
        <position position="355"/>
    </location>
    <ligand>
        <name>Ca(2+)</name>
        <dbReference type="ChEBI" id="CHEBI:29108"/>
        <label>2</label>
    </ligand>
</feature>
<dbReference type="Proteomes" id="UP000655225">
    <property type="component" value="Unassembled WGS sequence"/>
</dbReference>
<evidence type="ECO:0000256" key="17">
    <source>
        <dbReference type="PIRSR" id="PIRSR600823-4"/>
    </source>
</evidence>
<dbReference type="GO" id="GO:0140825">
    <property type="term" value="F:lactoperoxidase activity"/>
    <property type="evidence" value="ECO:0007669"/>
    <property type="project" value="UniProtKB-EC"/>
</dbReference>
<keyword evidence="10" id="KW-0560">Oxidoreductase</keyword>
<dbReference type="SUPFAM" id="SSF48113">
    <property type="entry name" value="Heme-dependent peroxidases"/>
    <property type="match status" value="2"/>
</dbReference>
<gene>
    <name evidence="22" type="ORF">HHK36_007923</name>
</gene>
<evidence type="ECO:0000256" key="4">
    <source>
        <dbReference type="ARBA" id="ARBA00022525"/>
    </source>
</evidence>
<comment type="function">
    <text evidence="2">Removal of H(2)O(2), oxidation of toxic reductants, biosynthesis and degradation of lignin, suberization, auxin catabolism, response to environmental stresses such as wounding, pathogen attack and oxidative stress. These functions might be dependent on each isozyme/isoform in each plant tissue.</text>
</comment>
<feature type="binding site" evidence="16">
    <location>
        <position position="174"/>
    </location>
    <ligand>
        <name>Ca(2+)</name>
        <dbReference type="ChEBI" id="CHEBI:29108"/>
        <label>1</label>
    </ligand>
</feature>
<keyword evidence="13" id="KW-0376">Hydrogen peroxide</keyword>
<feature type="disulfide bond" evidence="18">
    <location>
        <begin position="139"/>
        <end position="214"/>
    </location>
</feature>
<protein>
    <recommendedName>
        <fullName evidence="3">peroxidase</fullName>
        <ecNumber evidence="3">1.11.1.7</ecNumber>
    </recommendedName>
</protein>
<keyword evidence="4" id="KW-0964">Secreted</keyword>
<dbReference type="PRINTS" id="PR00458">
    <property type="entry name" value="PEROXIDASE"/>
</dbReference>
<feature type="binding site" evidence="15">
    <location>
        <position position="261"/>
    </location>
    <ligand>
        <name>substrate</name>
    </ligand>
</feature>
<dbReference type="Pfam" id="PF00141">
    <property type="entry name" value="peroxidase"/>
    <property type="match status" value="1"/>
</dbReference>
<evidence type="ECO:0000256" key="15">
    <source>
        <dbReference type="PIRSR" id="PIRSR600823-2"/>
    </source>
</evidence>
<evidence type="ECO:0000256" key="1">
    <source>
        <dbReference type="ARBA" id="ARBA00000189"/>
    </source>
</evidence>
<dbReference type="PRINTS" id="PR00461">
    <property type="entry name" value="PLPEROXIDASE"/>
</dbReference>
<evidence type="ECO:0000256" key="10">
    <source>
        <dbReference type="ARBA" id="ARBA00023002"/>
    </source>
</evidence>
<keyword evidence="5" id="KW-0575">Peroxidase</keyword>
<keyword evidence="23" id="KW-1185">Reference proteome</keyword>
<dbReference type="AlphaFoldDB" id="A0A834ZLG7"/>
<feature type="disulfide bond" evidence="18">
    <location>
        <begin position="220"/>
        <end position="428"/>
    </location>
</feature>
<dbReference type="CDD" id="cd00693">
    <property type="entry name" value="secretory_peroxidase"/>
    <property type="match status" value="1"/>
</dbReference>
<dbReference type="EMBL" id="JABCRI010000005">
    <property type="protein sequence ID" value="KAF8405846.1"/>
    <property type="molecule type" value="Genomic_DNA"/>
</dbReference>
<feature type="binding site" description="axial binding residue" evidence="16">
    <location>
        <position position="295"/>
    </location>
    <ligand>
        <name>heme b</name>
        <dbReference type="ChEBI" id="CHEBI:60344"/>
    </ligand>
    <ligandPart>
        <name>Fe</name>
        <dbReference type="ChEBI" id="CHEBI:18248"/>
    </ligandPart>
</feature>
<evidence type="ECO:0000256" key="11">
    <source>
        <dbReference type="ARBA" id="ARBA00023004"/>
    </source>
</evidence>
<feature type="binding site" evidence="16">
    <location>
        <position position="347"/>
    </location>
    <ligand>
        <name>Ca(2+)</name>
        <dbReference type="ChEBI" id="CHEBI:29108"/>
        <label>2</label>
    </ligand>
</feature>
<feature type="site" description="Transition state stabilizer" evidence="17">
    <location>
        <position position="166"/>
    </location>
</feature>
<dbReference type="OrthoDB" id="2113341at2759"/>
<evidence type="ECO:0000256" key="20">
    <source>
        <dbReference type="SAM" id="Phobius"/>
    </source>
</evidence>
<evidence type="ECO:0000256" key="13">
    <source>
        <dbReference type="ARBA" id="ARBA00023324"/>
    </source>
</evidence>
<dbReference type="Gene3D" id="1.10.520.10">
    <property type="match status" value="2"/>
</dbReference>
<feature type="binding site" evidence="16">
    <location>
        <position position="176"/>
    </location>
    <ligand>
        <name>Ca(2+)</name>
        <dbReference type="ChEBI" id="CHEBI:29108"/>
        <label>1</label>
    </ligand>
</feature>
<dbReference type="InterPro" id="IPR000823">
    <property type="entry name" value="Peroxidase_pln"/>
</dbReference>
<dbReference type="EC" id="1.11.1.7" evidence="3"/>
<keyword evidence="20" id="KW-0812">Transmembrane</keyword>
<keyword evidence="12 18" id="KW-1015">Disulfide bond</keyword>
<evidence type="ECO:0000256" key="6">
    <source>
        <dbReference type="ARBA" id="ARBA00022617"/>
    </source>
</evidence>
<dbReference type="GO" id="GO:0006979">
    <property type="term" value="P:response to oxidative stress"/>
    <property type="evidence" value="ECO:0007669"/>
    <property type="project" value="InterPro"/>
</dbReference>
<feature type="active site" description="Proton acceptor" evidence="14">
    <location>
        <position position="170"/>
    </location>
</feature>
<dbReference type="FunFam" id="1.10.520.10:FF:000008">
    <property type="entry name" value="Peroxidase"/>
    <property type="match status" value="1"/>
</dbReference>
<keyword evidence="20" id="KW-1133">Transmembrane helix</keyword>
<evidence type="ECO:0000313" key="22">
    <source>
        <dbReference type="EMBL" id="KAF8405846.1"/>
    </source>
</evidence>
<evidence type="ECO:0000256" key="7">
    <source>
        <dbReference type="ARBA" id="ARBA00022723"/>
    </source>
</evidence>
<dbReference type="FunFam" id="1.10.420.10:FF:000010">
    <property type="entry name" value="Peroxidase"/>
    <property type="match status" value="1"/>
</dbReference>
<evidence type="ECO:0000256" key="8">
    <source>
        <dbReference type="ARBA" id="ARBA00022729"/>
    </source>
</evidence>
<comment type="cofactor">
    <cofactor evidence="16">
        <name>Ca(2+)</name>
        <dbReference type="ChEBI" id="CHEBI:29108"/>
    </cofactor>
    <text evidence="16">Binds 2 calcium ions per subunit.</text>
</comment>
<evidence type="ECO:0000256" key="12">
    <source>
        <dbReference type="ARBA" id="ARBA00023157"/>
    </source>
</evidence>
<comment type="caution">
    <text evidence="22">The sequence shown here is derived from an EMBL/GenBank/DDBJ whole genome shotgun (WGS) entry which is preliminary data.</text>
</comment>
<keyword evidence="6" id="KW-0349">Heme</keyword>
<feature type="disulfide bond" evidence="18">
    <location>
        <begin position="172"/>
        <end position="175"/>
    </location>
</feature>
<proteinExistence type="inferred from homology"/>
<dbReference type="PROSITE" id="PS00436">
    <property type="entry name" value="PEROXIDASE_2"/>
    <property type="match status" value="2"/>
</dbReference>
<dbReference type="Gene3D" id="1.10.420.10">
    <property type="entry name" value="Peroxidase, domain 2"/>
    <property type="match status" value="1"/>
</dbReference>
<evidence type="ECO:0000256" key="16">
    <source>
        <dbReference type="PIRSR" id="PIRSR600823-3"/>
    </source>
</evidence>
<keyword evidence="8" id="KW-0732">Signal</keyword>
<name>A0A834ZLG7_TETSI</name>
<evidence type="ECO:0000256" key="2">
    <source>
        <dbReference type="ARBA" id="ARBA00002322"/>
    </source>
</evidence>
<evidence type="ECO:0000256" key="14">
    <source>
        <dbReference type="PIRSR" id="PIRSR600823-1"/>
    </source>
</evidence>
<feature type="binding site" evidence="16">
    <location>
        <position position="178"/>
    </location>
    <ligand>
        <name>Ca(2+)</name>
        <dbReference type="ChEBI" id="CHEBI:29108"/>
        <label>1</label>
    </ligand>
</feature>
<organism evidence="22 23">
    <name type="scientific">Tetracentron sinense</name>
    <name type="common">Spur-leaf</name>
    <dbReference type="NCBI Taxonomy" id="13715"/>
    <lineage>
        <taxon>Eukaryota</taxon>
        <taxon>Viridiplantae</taxon>
        <taxon>Streptophyta</taxon>
        <taxon>Embryophyta</taxon>
        <taxon>Tracheophyta</taxon>
        <taxon>Spermatophyta</taxon>
        <taxon>Magnoliopsida</taxon>
        <taxon>Trochodendrales</taxon>
        <taxon>Trochodendraceae</taxon>
        <taxon>Tetracentron</taxon>
    </lineage>
</organism>
<keyword evidence="11 16" id="KW-0408">Iron</keyword>
<dbReference type="GO" id="GO:0020037">
    <property type="term" value="F:heme binding"/>
    <property type="evidence" value="ECO:0007669"/>
    <property type="project" value="InterPro"/>
</dbReference>
<dbReference type="PROSITE" id="PS50873">
    <property type="entry name" value="PEROXIDASE_4"/>
    <property type="match status" value="2"/>
</dbReference>
<feature type="transmembrane region" description="Helical" evidence="20">
    <location>
        <begin position="105"/>
        <end position="124"/>
    </location>
</feature>
<keyword evidence="20" id="KW-0472">Membrane</keyword>
<dbReference type="GO" id="GO:0046872">
    <property type="term" value="F:metal ion binding"/>
    <property type="evidence" value="ECO:0007669"/>
    <property type="project" value="UniProtKB-KW"/>
</dbReference>
<evidence type="ECO:0000313" key="23">
    <source>
        <dbReference type="Proteomes" id="UP000655225"/>
    </source>
</evidence>
<comment type="similarity">
    <text evidence="19">Belongs to the peroxidase family.</text>
</comment>
<comment type="catalytic activity">
    <reaction evidence="1">
        <text>2 a phenolic donor + H2O2 = 2 a phenolic radical donor + 2 H2O</text>
        <dbReference type="Rhea" id="RHEA:56136"/>
        <dbReference type="ChEBI" id="CHEBI:15377"/>
        <dbReference type="ChEBI" id="CHEBI:16240"/>
        <dbReference type="ChEBI" id="CHEBI:139520"/>
        <dbReference type="ChEBI" id="CHEBI:139521"/>
        <dbReference type="EC" id="1.11.1.7"/>
    </reaction>
</comment>
<evidence type="ECO:0000256" key="9">
    <source>
        <dbReference type="ARBA" id="ARBA00022837"/>
    </source>
</evidence>
<keyword evidence="7 16" id="KW-0479">Metal-binding</keyword>
<dbReference type="PANTHER" id="PTHR31235">
    <property type="entry name" value="PEROXIDASE 25-RELATED"/>
    <property type="match status" value="1"/>
</dbReference>
<evidence type="ECO:0000256" key="19">
    <source>
        <dbReference type="RuleBase" id="RU004241"/>
    </source>
</evidence>
<feature type="binding site" evidence="16">
    <location>
        <position position="188"/>
    </location>
    <ligand>
        <name>Ca(2+)</name>
        <dbReference type="ChEBI" id="CHEBI:29108"/>
        <label>1</label>
    </ligand>
</feature>
<dbReference type="InterPro" id="IPR002016">
    <property type="entry name" value="Haem_peroxidase"/>
</dbReference>
<feature type="domain" description="Plant heme peroxidase family profile" evidence="21">
    <location>
        <begin position="129"/>
        <end position="432"/>
    </location>
</feature>
<evidence type="ECO:0000256" key="18">
    <source>
        <dbReference type="PIRSR" id="PIRSR600823-5"/>
    </source>
</evidence>
<dbReference type="InterPro" id="IPR033905">
    <property type="entry name" value="Secretory_peroxidase"/>
</dbReference>
<keyword evidence="9 16" id="KW-0106">Calcium</keyword>
<feature type="binding site" evidence="16">
    <location>
        <position position="171"/>
    </location>
    <ligand>
        <name>Ca(2+)</name>
        <dbReference type="ChEBI" id="CHEBI:29108"/>
        <label>1</label>
    </ligand>
</feature>
<feature type="domain" description="Plant heme peroxidase family profile" evidence="21">
    <location>
        <begin position="31"/>
        <end position="77"/>
    </location>
</feature>
<comment type="cofactor">
    <cofactor evidence="16">
        <name>heme b</name>
        <dbReference type="ChEBI" id="CHEBI:60344"/>
    </cofactor>
    <text evidence="16">Binds 1 heme b (iron(II)-protoporphyrin IX) group per subunit.</text>
</comment>
<reference evidence="22 23" key="1">
    <citation type="submission" date="2020-04" db="EMBL/GenBank/DDBJ databases">
        <title>Plant Genome Project.</title>
        <authorList>
            <person name="Zhang R.-G."/>
        </authorList>
    </citation>
    <scope>NUCLEOTIDE SEQUENCE [LARGE SCALE GENOMIC DNA]</scope>
    <source>
        <strain evidence="22">YNK0</strain>
        <tissue evidence="22">Leaf</tissue>
    </source>
</reference>
<dbReference type="GO" id="GO:0042744">
    <property type="term" value="P:hydrogen peroxide catabolic process"/>
    <property type="evidence" value="ECO:0007669"/>
    <property type="project" value="UniProtKB-KW"/>
</dbReference>
<dbReference type="InterPro" id="IPR019794">
    <property type="entry name" value="Peroxidases_AS"/>
</dbReference>
<dbReference type="InterPro" id="IPR010255">
    <property type="entry name" value="Haem_peroxidase_sf"/>
</dbReference>
<feature type="disulfide bond" evidence="18">
    <location>
        <begin position="302"/>
        <end position="334"/>
    </location>
</feature>
<dbReference type="OMA" id="MQKGLHA"/>